<dbReference type="FunFam" id="3.40.30.10:FF:000157">
    <property type="entry name" value="DOT5p Nuclear thiol peroxidase"/>
    <property type="match status" value="1"/>
</dbReference>
<dbReference type="GO" id="GO:0045454">
    <property type="term" value="P:cell redox homeostasis"/>
    <property type="evidence" value="ECO:0007669"/>
    <property type="project" value="TreeGrafter"/>
</dbReference>
<keyword evidence="8" id="KW-0539">Nucleus</keyword>
<dbReference type="InterPro" id="IPR036249">
    <property type="entry name" value="Thioredoxin-like_sf"/>
</dbReference>
<dbReference type="Proteomes" id="UP000070444">
    <property type="component" value="Unassembled WGS sequence"/>
</dbReference>
<evidence type="ECO:0000256" key="1">
    <source>
        <dbReference type="ARBA" id="ARBA00004123"/>
    </source>
</evidence>
<evidence type="ECO:0000256" key="9">
    <source>
        <dbReference type="ARBA" id="ARBA00023284"/>
    </source>
</evidence>
<comment type="similarity">
    <text evidence="11">Belongs to the peroxiredoxin family. BCP/PrxQ subfamily.</text>
</comment>
<comment type="subcellular location">
    <subcellularLocation>
        <location evidence="1">Nucleus</location>
    </subcellularLocation>
</comment>
<reference evidence="15 16" key="1">
    <citation type="journal article" date="2015" name="Genome Biol. Evol.">
        <title>Phylogenomic analyses indicate that early fungi evolved digesting cell walls of algal ancestors of land plants.</title>
        <authorList>
            <person name="Chang Y."/>
            <person name="Wang S."/>
            <person name="Sekimoto S."/>
            <person name="Aerts A.L."/>
            <person name="Choi C."/>
            <person name="Clum A."/>
            <person name="LaButti K.M."/>
            <person name="Lindquist E.A."/>
            <person name="Yee Ngan C."/>
            <person name="Ohm R.A."/>
            <person name="Salamov A.A."/>
            <person name="Grigoriev I.V."/>
            <person name="Spatafora J.W."/>
            <person name="Berbee M.L."/>
        </authorList>
    </citation>
    <scope>NUCLEOTIDE SEQUENCE [LARGE SCALE GENOMIC DNA]</scope>
    <source>
        <strain evidence="15 16">NRRL 28638</strain>
    </source>
</reference>
<dbReference type="EC" id="1.11.1.24" evidence="3"/>
<comment type="catalytic activity">
    <reaction evidence="12">
        <text>a hydroperoxide + [thioredoxin]-dithiol = an alcohol + [thioredoxin]-disulfide + H2O</text>
        <dbReference type="Rhea" id="RHEA:62620"/>
        <dbReference type="Rhea" id="RHEA-COMP:10698"/>
        <dbReference type="Rhea" id="RHEA-COMP:10700"/>
        <dbReference type="ChEBI" id="CHEBI:15377"/>
        <dbReference type="ChEBI" id="CHEBI:29950"/>
        <dbReference type="ChEBI" id="CHEBI:30879"/>
        <dbReference type="ChEBI" id="CHEBI:35924"/>
        <dbReference type="ChEBI" id="CHEBI:50058"/>
        <dbReference type="EC" id="1.11.1.24"/>
    </reaction>
</comment>
<evidence type="ECO:0000259" key="14">
    <source>
        <dbReference type="PROSITE" id="PS51352"/>
    </source>
</evidence>
<dbReference type="PANTHER" id="PTHR42801:SF23">
    <property type="entry name" value="PEROXIREDOXIN DOT5"/>
    <property type="match status" value="1"/>
</dbReference>
<dbReference type="GO" id="GO:0005634">
    <property type="term" value="C:nucleus"/>
    <property type="evidence" value="ECO:0007669"/>
    <property type="project" value="UniProtKB-SubCell"/>
</dbReference>
<evidence type="ECO:0000256" key="6">
    <source>
        <dbReference type="ARBA" id="ARBA00023002"/>
    </source>
</evidence>
<organism evidence="15 16">
    <name type="scientific">Conidiobolus coronatus (strain ATCC 28846 / CBS 209.66 / NRRL 28638)</name>
    <name type="common">Delacroixia coronata</name>
    <dbReference type="NCBI Taxonomy" id="796925"/>
    <lineage>
        <taxon>Eukaryota</taxon>
        <taxon>Fungi</taxon>
        <taxon>Fungi incertae sedis</taxon>
        <taxon>Zoopagomycota</taxon>
        <taxon>Entomophthoromycotina</taxon>
        <taxon>Entomophthoromycetes</taxon>
        <taxon>Entomophthorales</taxon>
        <taxon>Ancylistaceae</taxon>
        <taxon>Conidiobolus</taxon>
    </lineage>
</organism>
<evidence type="ECO:0000256" key="12">
    <source>
        <dbReference type="ARBA" id="ARBA00049091"/>
    </source>
</evidence>
<evidence type="ECO:0000256" key="3">
    <source>
        <dbReference type="ARBA" id="ARBA00013017"/>
    </source>
</evidence>
<keyword evidence="6" id="KW-0560">Oxidoreductase</keyword>
<evidence type="ECO:0000256" key="10">
    <source>
        <dbReference type="ARBA" id="ARBA00032824"/>
    </source>
</evidence>
<dbReference type="InterPro" id="IPR000866">
    <property type="entry name" value="AhpC/TSA"/>
</dbReference>
<proteinExistence type="inferred from homology"/>
<evidence type="ECO:0000256" key="13">
    <source>
        <dbReference type="ARBA" id="ARBA00077538"/>
    </source>
</evidence>
<dbReference type="InterPro" id="IPR050924">
    <property type="entry name" value="Peroxiredoxin_BCP/PrxQ"/>
</dbReference>
<protein>
    <recommendedName>
        <fullName evidence="3">thioredoxin-dependent peroxiredoxin</fullName>
        <ecNumber evidence="3">1.11.1.24</ecNumber>
    </recommendedName>
    <alternativeName>
        <fullName evidence="13">Nuclear thiol peroxidase</fullName>
    </alternativeName>
    <alternativeName>
        <fullName evidence="10">Thioredoxin peroxidase</fullName>
    </alternativeName>
</protein>
<dbReference type="InterPro" id="IPR013766">
    <property type="entry name" value="Thioredoxin_domain"/>
</dbReference>
<dbReference type="Pfam" id="PF00578">
    <property type="entry name" value="AhpC-TSA"/>
    <property type="match status" value="1"/>
</dbReference>
<dbReference type="PANTHER" id="PTHR42801">
    <property type="entry name" value="THIOREDOXIN-DEPENDENT PEROXIDE REDUCTASE"/>
    <property type="match status" value="1"/>
</dbReference>
<name>A0A137P6S5_CONC2</name>
<dbReference type="GO" id="GO:0034599">
    <property type="term" value="P:cellular response to oxidative stress"/>
    <property type="evidence" value="ECO:0007669"/>
    <property type="project" value="UniProtKB-ARBA"/>
</dbReference>
<accession>A0A137P6S5</accession>
<dbReference type="GO" id="GO:0008379">
    <property type="term" value="F:thioredoxin peroxidase activity"/>
    <property type="evidence" value="ECO:0007669"/>
    <property type="project" value="TreeGrafter"/>
</dbReference>
<dbReference type="PROSITE" id="PS51352">
    <property type="entry name" value="THIOREDOXIN_2"/>
    <property type="match status" value="1"/>
</dbReference>
<evidence type="ECO:0000313" key="15">
    <source>
        <dbReference type="EMBL" id="KXN70669.1"/>
    </source>
</evidence>
<evidence type="ECO:0000256" key="5">
    <source>
        <dbReference type="ARBA" id="ARBA00022862"/>
    </source>
</evidence>
<feature type="domain" description="Thioredoxin" evidence="14">
    <location>
        <begin position="1"/>
        <end position="140"/>
    </location>
</feature>
<gene>
    <name evidence="15" type="ORF">CONCODRAFT_39178</name>
</gene>
<keyword evidence="4" id="KW-0575">Peroxidase</keyword>
<dbReference type="CDD" id="cd03017">
    <property type="entry name" value="PRX_BCP"/>
    <property type="match status" value="1"/>
</dbReference>
<evidence type="ECO:0000256" key="4">
    <source>
        <dbReference type="ARBA" id="ARBA00022559"/>
    </source>
</evidence>
<keyword evidence="9" id="KW-0676">Redox-active center</keyword>
<dbReference type="EMBL" id="KQ964496">
    <property type="protein sequence ID" value="KXN70669.1"/>
    <property type="molecule type" value="Genomic_DNA"/>
</dbReference>
<dbReference type="STRING" id="796925.A0A137P6S5"/>
<keyword evidence="5" id="KW-0049">Antioxidant</keyword>
<evidence type="ECO:0000256" key="7">
    <source>
        <dbReference type="ARBA" id="ARBA00023157"/>
    </source>
</evidence>
<dbReference type="OMA" id="HQAFTQK"/>
<dbReference type="GO" id="GO:0005737">
    <property type="term" value="C:cytoplasm"/>
    <property type="evidence" value="ECO:0007669"/>
    <property type="project" value="TreeGrafter"/>
</dbReference>
<keyword evidence="16" id="KW-1185">Reference proteome</keyword>
<evidence type="ECO:0000256" key="8">
    <source>
        <dbReference type="ARBA" id="ARBA00023242"/>
    </source>
</evidence>
<evidence type="ECO:0000256" key="11">
    <source>
        <dbReference type="ARBA" id="ARBA00038489"/>
    </source>
</evidence>
<keyword evidence="7" id="KW-1015">Disulfide bond</keyword>
<dbReference type="Gene3D" id="3.40.30.10">
    <property type="entry name" value="Glutaredoxin"/>
    <property type="match status" value="1"/>
</dbReference>
<comment type="subunit">
    <text evidence="2">Monomer.</text>
</comment>
<dbReference type="OrthoDB" id="338622at2759"/>
<evidence type="ECO:0000313" key="16">
    <source>
        <dbReference type="Proteomes" id="UP000070444"/>
    </source>
</evidence>
<sequence length="140" mass="15678">MLPSFSLKNHKDKTIDLAKLLKTNGIVIFVYPRASTPGCTNQVCFFRDSLTEFESLGYKVFGLSNDPPKKNNTFATKQNLTYDLLCDEKEEFLKFIGAKNGTKVTRSCIVIQKGGKILDKSIKVGPIQSLEWALDAIKKN</sequence>
<evidence type="ECO:0000256" key="2">
    <source>
        <dbReference type="ARBA" id="ARBA00011245"/>
    </source>
</evidence>
<dbReference type="AlphaFoldDB" id="A0A137P6S5"/>
<dbReference type="SUPFAM" id="SSF52833">
    <property type="entry name" value="Thioredoxin-like"/>
    <property type="match status" value="1"/>
</dbReference>